<dbReference type="GO" id="GO:0043138">
    <property type="term" value="F:3'-5' DNA helicase activity"/>
    <property type="evidence" value="ECO:0007669"/>
    <property type="project" value="UniProtKB-EC"/>
</dbReference>
<dbReference type="InterPro" id="IPR032284">
    <property type="entry name" value="RecQ_Zn-bd"/>
</dbReference>
<dbReference type="SMART" id="SM00490">
    <property type="entry name" value="HELICc"/>
    <property type="match status" value="1"/>
</dbReference>
<evidence type="ECO:0000313" key="16">
    <source>
        <dbReference type="Proteomes" id="UP000192678"/>
    </source>
</evidence>
<dbReference type="Pfam" id="PF00271">
    <property type="entry name" value="Helicase_C"/>
    <property type="match status" value="1"/>
</dbReference>
<gene>
    <name evidence="15" type="ORF">SAMN04488101_10882</name>
</gene>
<dbReference type="GO" id="GO:0003677">
    <property type="term" value="F:DNA binding"/>
    <property type="evidence" value="ECO:0007669"/>
    <property type="project" value="UniProtKB-KW"/>
</dbReference>
<keyword evidence="4" id="KW-0378">Hydrolase</keyword>
<dbReference type="FunFam" id="3.40.50.300:FF:001389">
    <property type="entry name" value="ATP-dependent DNA helicase RecQ"/>
    <property type="match status" value="1"/>
</dbReference>
<dbReference type="GO" id="GO:0043590">
    <property type="term" value="C:bacterial nucleoid"/>
    <property type="evidence" value="ECO:0007669"/>
    <property type="project" value="TreeGrafter"/>
</dbReference>
<name>A0A1W2DUN3_9SPHI</name>
<evidence type="ECO:0000256" key="5">
    <source>
        <dbReference type="ARBA" id="ARBA00022806"/>
    </source>
</evidence>
<dbReference type="PANTHER" id="PTHR13710:SF105">
    <property type="entry name" value="ATP-DEPENDENT DNA HELICASE Q1"/>
    <property type="match status" value="1"/>
</dbReference>
<comment type="catalytic activity">
    <reaction evidence="9">
        <text>Couples ATP hydrolysis with the unwinding of duplex DNA by translocating in the 3'-5' direction.</text>
        <dbReference type="EC" id="5.6.2.4"/>
    </reaction>
</comment>
<keyword evidence="7" id="KW-0238">DNA-binding</keyword>
<proteinExistence type="inferred from homology"/>
<evidence type="ECO:0000256" key="10">
    <source>
        <dbReference type="ARBA" id="ARBA00034808"/>
    </source>
</evidence>
<dbReference type="GO" id="GO:0005737">
    <property type="term" value="C:cytoplasm"/>
    <property type="evidence" value="ECO:0007669"/>
    <property type="project" value="TreeGrafter"/>
</dbReference>
<evidence type="ECO:0000256" key="8">
    <source>
        <dbReference type="ARBA" id="ARBA00023235"/>
    </source>
</evidence>
<feature type="domain" description="Helicase ATP-binding" evidence="13">
    <location>
        <begin position="29"/>
        <end position="197"/>
    </location>
</feature>
<evidence type="ECO:0000259" key="14">
    <source>
        <dbReference type="PROSITE" id="PS51194"/>
    </source>
</evidence>
<organism evidence="15 16">
    <name type="scientific">Pedobacter nyackensis</name>
    <dbReference type="NCBI Taxonomy" id="475255"/>
    <lineage>
        <taxon>Bacteria</taxon>
        <taxon>Pseudomonadati</taxon>
        <taxon>Bacteroidota</taxon>
        <taxon>Sphingobacteriia</taxon>
        <taxon>Sphingobacteriales</taxon>
        <taxon>Sphingobacteriaceae</taxon>
        <taxon>Pedobacter</taxon>
    </lineage>
</organism>
<dbReference type="EC" id="5.6.2.4" evidence="10"/>
<keyword evidence="16" id="KW-1185">Reference proteome</keyword>
<protein>
    <recommendedName>
        <fullName evidence="11">ATP-dependent DNA helicase RecQ</fullName>
        <ecNumber evidence="10">5.6.2.4</ecNumber>
    </recommendedName>
    <alternativeName>
        <fullName evidence="12">DNA 3'-5' helicase RecQ</fullName>
    </alternativeName>
</protein>
<sequence>MGNLFMNEAEILKRYWGFDSFRPLQDDIIRSVLQGNDTLALLPTGGGKSICFQVPAMVKEGICIVISPLVALMKDQVEGLKAKGIDAVAIYAGMGKREIDILLDNCIYGNIKFLYLSPERLLSELVRIRISYMNVNLIAVDEAHCVSQWGYDFRPPYLKVNEIREIHPEVPVLALTATATRFVRNDIVEKLHFKQPNVFVQSFARKNLSYVVLNDEDKYRKLISIVNNVKGSGLVYVRNRRETAEVAHFLSRNGIAADFYHAGVEKDERFKKQEDWKRNRIRVMVATNAFGMGIDKPDVRFVVHLDLPDSLEAYYQEAGRAGRDEQKAYAVLLANKSDELSLKAKYADSFPTVEEIKKVYHYLGNYFQLAYGAGEGLTFSFDLADFCKRFNVGVIKTMAALKFLEHDGYLTLSENIFLPSRLLFVVGNEDLYRFQIENAGYDPLIKSILRSYGGAFEQYVKISEADIAGKTRISFKDVVRHLNNLQDQGLLSYLPQTDQPQLQYLRPRLDFNHMDIDARYIEQRKQIQTDQVKAVLAYMGKKECRSIQLLAYFDEPEGEKCGVCDVCLAEKKADDADELPDRIDFEIVTLLQVEMRSLDDLVAGIHVGTENERLEQIRVLLDAGKIKTDGKNYYL</sequence>
<accession>A0A1W2DUN3</accession>
<evidence type="ECO:0000256" key="4">
    <source>
        <dbReference type="ARBA" id="ARBA00022801"/>
    </source>
</evidence>
<dbReference type="GO" id="GO:0009378">
    <property type="term" value="F:four-way junction helicase activity"/>
    <property type="evidence" value="ECO:0007669"/>
    <property type="project" value="TreeGrafter"/>
</dbReference>
<dbReference type="InterPro" id="IPR004589">
    <property type="entry name" value="DNA_helicase_ATP-dep_RecQ"/>
</dbReference>
<evidence type="ECO:0000256" key="9">
    <source>
        <dbReference type="ARBA" id="ARBA00034617"/>
    </source>
</evidence>
<keyword evidence="8" id="KW-0413">Isomerase</keyword>
<dbReference type="Proteomes" id="UP000192678">
    <property type="component" value="Unassembled WGS sequence"/>
</dbReference>
<dbReference type="InterPro" id="IPR011545">
    <property type="entry name" value="DEAD/DEAH_box_helicase_dom"/>
</dbReference>
<reference evidence="15 16" key="1">
    <citation type="submission" date="2017-04" db="EMBL/GenBank/DDBJ databases">
        <authorList>
            <person name="Afonso C.L."/>
            <person name="Miller P.J."/>
            <person name="Scott M.A."/>
            <person name="Spackman E."/>
            <person name="Goraichik I."/>
            <person name="Dimitrov K.M."/>
            <person name="Suarez D.L."/>
            <person name="Swayne D.E."/>
        </authorList>
    </citation>
    <scope>NUCLEOTIDE SEQUENCE [LARGE SCALE GENOMIC DNA]</scope>
    <source>
        <strain evidence="15 16">DSM 19625</strain>
    </source>
</reference>
<dbReference type="GO" id="GO:0006310">
    <property type="term" value="P:DNA recombination"/>
    <property type="evidence" value="ECO:0007669"/>
    <property type="project" value="InterPro"/>
</dbReference>
<keyword evidence="5 15" id="KW-0347">Helicase</keyword>
<evidence type="ECO:0000256" key="6">
    <source>
        <dbReference type="ARBA" id="ARBA00022840"/>
    </source>
</evidence>
<dbReference type="Gene3D" id="3.40.50.300">
    <property type="entry name" value="P-loop containing nucleotide triphosphate hydrolases"/>
    <property type="match status" value="2"/>
</dbReference>
<dbReference type="STRING" id="475255.SAMN04488101_10882"/>
<dbReference type="GO" id="GO:0005524">
    <property type="term" value="F:ATP binding"/>
    <property type="evidence" value="ECO:0007669"/>
    <property type="project" value="UniProtKB-KW"/>
</dbReference>
<dbReference type="PROSITE" id="PS51194">
    <property type="entry name" value="HELICASE_CTER"/>
    <property type="match status" value="1"/>
</dbReference>
<keyword evidence="2" id="KW-0479">Metal-binding</keyword>
<dbReference type="SUPFAM" id="SSF52540">
    <property type="entry name" value="P-loop containing nucleoside triphosphate hydrolases"/>
    <property type="match status" value="1"/>
</dbReference>
<dbReference type="AlphaFoldDB" id="A0A1W2DUN3"/>
<dbReference type="GO" id="GO:0046872">
    <property type="term" value="F:metal ion binding"/>
    <property type="evidence" value="ECO:0007669"/>
    <property type="project" value="UniProtKB-KW"/>
</dbReference>
<dbReference type="NCBIfam" id="TIGR00614">
    <property type="entry name" value="recQ_fam"/>
    <property type="match status" value="1"/>
</dbReference>
<dbReference type="GO" id="GO:0006281">
    <property type="term" value="P:DNA repair"/>
    <property type="evidence" value="ECO:0007669"/>
    <property type="project" value="TreeGrafter"/>
</dbReference>
<dbReference type="GO" id="GO:0030894">
    <property type="term" value="C:replisome"/>
    <property type="evidence" value="ECO:0007669"/>
    <property type="project" value="TreeGrafter"/>
</dbReference>
<evidence type="ECO:0000256" key="3">
    <source>
        <dbReference type="ARBA" id="ARBA00022741"/>
    </source>
</evidence>
<dbReference type="InterPro" id="IPR027417">
    <property type="entry name" value="P-loop_NTPase"/>
</dbReference>
<evidence type="ECO:0000313" key="15">
    <source>
        <dbReference type="EMBL" id="SMD00762.1"/>
    </source>
</evidence>
<evidence type="ECO:0000256" key="12">
    <source>
        <dbReference type="ARBA" id="ARBA00044550"/>
    </source>
</evidence>
<dbReference type="GO" id="GO:0016787">
    <property type="term" value="F:hydrolase activity"/>
    <property type="evidence" value="ECO:0007669"/>
    <property type="project" value="UniProtKB-KW"/>
</dbReference>
<dbReference type="InterPro" id="IPR036388">
    <property type="entry name" value="WH-like_DNA-bd_sf"/>
</dbReference>
<dbReference type="PROSITE" id="PS51192">
    <property type="entry name" value="HELICASE_ATP_BIND_1"/>
    <property type="match status" value="1"/>
</dbReference>
<evidence type="ECO:0000256" key="11">
    <source>
        <dbReference type="ARBA" id="ARBA00044535"/>
    </source>
</evidence>
<dbReference type="Pfam" id="PF16124">
    <property type="entry name" value="RecQ_Zn_bind"/>
    <property type="match status" value="1"/>
</dbReference>
<dbReference type="CDD" id="cd17920">
    <property type="entry name" value="DEXHc_RecQ"/>
    <property type="match status" value="1"/>
</dbReference>
<dbReference type="Pfam" id="PF00270">
    <property type="entry name" value="DEAD"/>
    <property type="match status" value="1"/>
</dbReference>
<keyword evidence="6" id="KW-0067">ATP-binding</keyword>
<feature type="domain" description="Helicase C-terminal" evidence="14">
    <location>
        <begin position="221"/>
        <end position="364"/>
    </location>
</feature>
<dbReference type="SMART" id="SM00487">
    <property type="entry name" value="DEXDc"/>
    <property type="match status" value="1"/>
</dbReference>
<dbReference type="EMBL" id="FWYB01000008">
    <property type="protein sequence ID" value="SMD00762.1"/>
    <property type="molecule type" value="Genomic_DNA"/>
</dbReference>
<dbReference type="InterPro" id="IPR014001">
    <property type="entry name" value="Helicase_ATP-bd"/>
</dbReference>
<evidence type="ECO:0000256" key="7">
    <source>
        <dbReference type="ARBA" id="ARBA00023125"/>
    </source>
</evidence>
<dbReference type="PANTHER" id="PTHR13710">
    <property type="entry name" value="DNA HELICASE RECQ FAMILY MEMBER"/>
    <property type="match status" value="1"/>
</dbReference>
<evidence type="ECO:0000259" key="13">
    <source>
        <dbReference type="PROSITE" id="PS51192"/>
    </source>
</evidence>
<comment type="similarity">
    <text evidence="1">Belongs to the helicase family. RecQ subfamily.</text>
</comment>
<keyword evidence="3" id="KW-0547">Nucleotide-binding</keyword>
<evidence type="ECO:0000256" key="2">
    <source>
        <dbReference type="ARBA" id="ARBA00022723"/>
    </source>
</evidence>
<dbReference type="Gene3D" id="1.10.10.10">
    <property type="entry name" value="Winged helix-like DNA-binding domain superfamily/Winged helix DNA-binding domain"/>
    <property type="match status" value="1"/>
</dbReference>
<evidence type="ECO:0000256" key="1">
    <source>
        <dbReference type="ARBA" id="ARBA00005446"/>
    </source>
</evidence>
<dbReference type="InterPro" id="IPR001650">
    <property type="entry name" value="Helicase_C-like"/>
</dbReference>